<keyword evidence="2" id="KW-1185">Reference proteome</keyword>
<accession>A0A8T1XTE4</accession>
<organism evidence="1 2">
    <name type="scientific">Arabidopsis thaliana x Arabidopsis arenosa</name>
    <dbReference type="NCBI Taxonomy" id="1240361"/>
    <lineage>
        <taxon>Eukaryota</taxon>
        <taxon>Viridiplantae</taxon>
        <taxon>Streptophyta</taxon>
        <taxon>Embryophyta</taxon>
        <taxon>Tracheophyta</taxon>
        <taxon>Spermatophyta</taxon>
        <taxon>Magnoliopsida</taxon>
        <taxon>eudicotyledons</taxon>
        <taxon>Gunneridae</taxon>
        <taxon>Pentapetalae</taxon>
        <taxon>rosids</taxon>
        <taxon>malvids</taxon>
        <taxon>Brassicales</taxon>
        <taxon>Brassicaceae</taxon>
        <taxon>Camelineae</taxon>
        <taxon>Arabidopsis</taxon>
    </lineage>
</organism>
<evidence type="ECO:0000313" key="1">
    <source>
        <dbReference type="EMBL" id="KAG7534451.1"/>
    </source>
</evidence>
<gene>
    <name evidence="1" type="ORF">ISN45_Aa08g020030</name>
</gene>
<reference evidence="1 2" key="1">
    <citation type="submission" date="2020-12" db="EMBL/GenBank/DDBJ databases">
        <title>Concerted genomic and epigenomic changes stabilize Arabidopsis allopolyploids.</title>
        <authorList>
            <person name="Chen Z."/>
        </authorList>
    </citation>
    <scope>NUCLEOTIDE SEQUENCE [LARGE SCALE GENOMIC DNA]</scope>
    <source>
        <strain evidence="1">Allo738</strain>
        <tissue evidence="1">Leaf</tissue>
    </source>
</reference>
<comment type="caution">
    <text evidence="1">The sequence shown here is derived from an EMBL/GenBank/DDBJ whole genome shotgun (WGS) entry which is preliminary data.</text>
</comment>
<protein>
    <submittedName>
        <fullName evidence="1">Uncharacterized protein</fullName>
    </submittedName>
</protein>
<sequence>MLKDITEKWTTFLLRRSRGVVFPMLDANRWQSSRWSRDGYPPILLLVEGAGGLTEPSPFSAAEVSFCLSGSEVRSLCTLPMAKATSYIALTYLLASALLTTVTLENRQCVQGMDCTDVCSHGGLCTENGKCVCWSPNAVINSGPPCWSDEMCFSTCGGNGGYCNYDIGGCYCQ</sequence>
<dbReference type="EMBL" id="JAEFBK010000013">
    <property type="protein sequence ID" value="KAG7534451.1"/>
    <property type="molecule type" value="Genomic_DNA"/>
</dbReference>
<name>A0A8T1XTE4_9BRAS</name>
<dbReference type="AlphaFoldDB" id="A0A8T1XTE4"/>
<proteinExistence type="predicted"/>
<dbReference type="Proteomes" id="UP000694240">
    <property type="component" value="Chromosome 13"/>
</dbReference>
<evidence type="ECO:0000313" key="2">
    <source>
        <dbReference type="Proteomes" id="UP000694240"/>
    </source>
</evidence>